<feature type="compositionally biased region" description="Basic and acidic residues" evidence="1">
    <location>
        <begin position="274"/>
        <end position="307"/>
    </location>
</feature>
<dbReference type="InterPro" id="IPR039447">
    <property type="entry name" value="UreH-like_TM_dom"/>
</dbReference>
<feature type="transmembrane region" description="Helical" evidence="2">
    <location>
        <begin position="79"/>
        <end position="100"/>
    </location>
</feature>
<feature type="transmembrane region" description="Helical" evidence="2">
    <location>
        <begin position="201"/>
        <end position="218"/>
    </location>
</feature>
<dbReference type="EMBL" id="BAABBN010000012">
    <property type="protein sequence ID" value="GAA3937303.1"/>
    <property type="molecule type" value="Genomic_DNA"/>
</dbReference>
<name>A0ABP7N517_9GAMM</name>
<keyword evidence="2" id="KW-0472">Membrane</keyword>
<dbReference type="RefSeq" id="WP_344800112.1">
    <property type="nucleotide sequence ID" value="NZ_BAABBN010000012.1"/>
</dbReference>
<organism evidence="4 5">
    <name type="scientific">Litoribacillus peritrichatus</name>
    <dbReference type="NCBI Taxonomy" id="718191"/>
    <lineage>
        <taxon>Bacteria</taxon>
        <taxon>Pseudomonadati</taxon>
        <taxon>Pseudomonadota</taxon>
        <taxon>Gammaproteobacteria</taxon>
        <taxon>Oceanospirillales</taxon>
        <taxon>Oceanospirillaceae</taxon>
        <taxon>Litoribacillus</taxon>
    </lineage>
</organism>
<feature type="region of interest" description="Disordered" evidence="1">
    <location>
        <begin position="235"/>
        <end position="307"/>
    </location>
</feature>
<feature type="transmembrane region" description="Helical" evidence="2">
    <location>
        <begin position="170"/>
        <end position="189"/>
    </location>
</feature>
<evidence type="ECO:0000259" key="3">
    <source>
        <dbReference type="Pfam" id="PF13386"/>
    </source>
</evidence>
<evidence type="ECO:0000256" key="2">
    <source>
        <dbReference type="SAM" id="Phobius"/>
    </source>
</evidence>
<dbReference type="PANTHER" id="PTHR42208">
    <property type="entry name" value="HEAVY METAL TRANSPORTER-RELATED"/>
    <property type="match status" value="1"/>
</dbReference>
<feature type="transmembrane region" description="Helical" evidence="2">
    <location>
        <begin position="6"/>
        <end position="35"/>
    </location>
</feature>
<gene>
    <name evidence="4" type="ORF">GCM10022277_37090</name>
</gene>
<dbReference type="Proteomes" id="UP001501565">
    <property type="component" value="Unassembled WGS sequence"/>
</dbReference>
<reference evidence="5" key="1">
    <citation type="journal article" date="2019" name="Int. J. Syst. Evol. Microbiol.">
        <title>The Global Catalogue of Microorganisms (GCM) 10K type strain sequencing project: providing services to taxonomists for standard genome sequencing and annotation.</title>
        <authorList>
            <consortium name="The Broad Institute Genomics Platform"/>
            <consortium name="The Broad Institute Genome Sequencing Center for Infectious Disease"/>
            <person name="Wu L."/>
            <person name="Ma J."/>
        </authorList>
    </citation>
    <scope>NUCLEOTIDE SEQUENCE [LARGE SCALE GENOMIC DNA]</scope>
    <source>
        <strain evidence="5">JCM 17551</strain>
    </source>
</reference>
<dbReference type="PANTHER" id="PTHR42208:SF1">
    <property type="entry name" value="HEAVY METAL TRANSPORTER"/>
    <property type="match status" value="1"/>
</dbReference>
<protein>
    <recommendedName>
        <fullName evidence="3">Urease accessory protein UreH-like transmembrane domain-containing protein</fullName>
    </recommendedName>
</protein>
<keyword evidence="5" id="KW-1185">Reference proteome</keyword>
<keyword evidence="2" id="KW-1133">Transmembrane helix</keyword>
<sequence length="307" mass="32934">MTPDTLSFAAAFLVGLLGGAHCIGMCGGITGAFGVNTKGSIKNRLALSLSFNSGRIISYTLAGVLIGLISTFFTDINPMIGMVLRIIAGVFIILMGLYVADWSRAITSIEKVGQFIWKFISPLTKPFLPPSNPPKALMLGLLWGWLPCGLVYSTLVLASASPTVMGSASIMFAFGLGTLPTMLLTGMLASQLTSFIRNQSVRYVAAILMILMGVWIIFGNSQHIFGHGNHAGMDHSAGGHSTGDHSNMNHGNPNDTIDHSNMNHSESTGTIDHSSMDHSEMDHSNMDHGMQESQVDHSKMDHSKMNH</sequence>
<feature type="domain" description="Urease accessory protein UreH-like transmembrane" evidence="3">
    <location>
        <begin position="10"/>
        <end position="215"/>
    </location>
</feature>
<feature type="transmembrane region" description="Helical" evidence="2">
    <location>
        <begin position="56"/>
        <end position="73"/>
    </location>
</feature>
<proteinExistence type="predicted"/>
<keyword evidence="2" id="KW-0812">Transmembrane</keyword>
<feature type="compositionally biased region" description="Polar residues" evidence="1">
    <location>
        <begin position="244"/>
        <end position="271"/>
    </location>
</feature>
<dbReference type="Pfam" id="PF13386">
    <property type="entry name" value="DsbD_2"/>
    <property type="match status" value="1"/>
</dbReference>
<evidence type="ECO:0000313" key="4">
    <source>
        <dbReference type="EMBL" id="GAA3937303.1"/>
    </source>
</evidence>
<comment type="caution">
    <text evidence="4">The sequence shown here is derived from an EMBL/GenBank/DDBJ whole genome shotgun (WGS) entry which is preliminary data.</text>
</comment>
<evidence type="ECO:0000313" key="5">
    <source>
        <dbReference type="Proteomes" id="UP001501565"/>
    </source>
</evidence>
<accession>A0ABP7N517</accession>
<feature type="transmembrane region" description="Helical" evidence="2">
    <location>
        <begin position="136"/>
        <end position="158"/>
    </location>
</feature>
<evidence type="ECO:0000256" key="1">
    <source>
        <dbReference type="SAM" id="MobiDB-lite"/>
    </source>
</evidence>